<dbReference type="EMBL" id="CP044328">
    <property type="protein sequence ID" value="QGM94612.1"/>
    <property type="molecule type" value="Genomic_DNA"/>
</dbReference>
<feature type="chain" id="PRO_5044594218" description="Secreted protein" evidence="1">
    <location>
        <begin position="20"/>
        <end position="89"/>
    </location>
</feature>
<proteinExistence type="predicted"/>
<name>A0A3G8M782_9HYPH</name>
<reference evidence="3 5" key="3">
    <citation type="journal article" date="2021" name="AMB Express">
        <title>Isolation and characterisation of Methylocystis spp. for poly-3-hydroxybutyrate production using waste methane feedstocks.</title>
        <authorList>
            <person name="Rumah B.L."/>
            <person name="Stead C.E."/>
            <person name="Claxton Stevens B.H."/>
            <person name="Minton N.P."/>
            <person name="Grosse-Honebrink A."/>
            <person name="Zhang Y."/>
        </authorList>
    </citation>
    <scope>NUCLEOTIDE SEQUENCE [LARGE SCALE GENOMIC DNA]</scope>
    <source>
        <strain evidence="3 5">BRCS1</strain>
    </source>
</reference>
<evidence type="ECO:0000313" key="4">
    <source>
        <dbReference type="Proteomes" id="UP000273982"/>
    </source>
</evidence>
<dbReference type="AlphaFoldDB" id="A0A3G8M782"/>
<dbReference type="KEGG" id="mros:EHO51_12395"/>
<reference evidence="2 4" key="1">
    <citation type="submission" date="2018-11" db="EMBL/GenBank/DDBJ databases">
        <title>Genome squencing of methanotrophic bacteria isolated from alkaline groundwater in Korea.</title>
        <authorList>
            <person name="Nguyen L.N."/>
        </authorList>
    </citation>
    <scope>NUCLEOTIDE SEQUENCE [LARGE SCALE GENOMIC DNA]</scope>
    <source>
        <strain evidence="2 4">GW6</strain>
    </source>
</reference>
<keyword evidence="5" id="KW-1185">Reference proteome</keyword>
<organism evidence="2 4">
    <name type="scientific">Methylocystis rosea</name>
    <dbReference type="NCBI Taxonomy" id="173366"/>
    <lineage>
        <taxon>Bacteria</taxon>
        <taxon>Pseudomonadati</taxon>
        <taxon>Pseudomonadota</taxon>
        <taxon>Alphaproteobacteria</taxon>
        <taxon>Hyphomicrobiales</taxon>
        <taxon>Methylocystaceae</taxon>
        <taxon>Methylocystis</taxon>
    </lineage>
</organism>
<reference evidence="5" key="2">
    <citation type="submission" date="2019-09" db="EMBL/GenBank/DDBJ databases">
        <title>Isolation and complete genome sequencing of Methylocystis species.</title>
        <authorList>
            <person name="Rumah B.L."/>
            <person name="Stead C.E."/>
            <person name="Stevens B.C."/>
            <person name="Minton N.P."/>
            <person name="Grosse-Honebrink A."/>
            <person name="Zhang Y."/>
        </authorList>
    </citation>
    <scope>NUCLEOTIDE SEQUENCE [LARGE SCALE GENOMIC DNA]</scope>
    <source>
        <strain evidence="5">BRCS1</strain>
    </source>
</reference>
<dbReference type="RefSeq" id="WP_029650400.1">
    <property type="nucleotide sequence ID" value="NZ_CP034086.1"/>
</dbReference>
<evidence type="ECO:0000313" key="5">
    <source>
        <dbReference type="Proteomes" id="UP000424673"/>
    </source>
</evidence>
<evidence type="ECO:0000313" key="3">
    <source>
        <dbReference type="EMBL" id="QGM94612.1"/>
    </source>
</evidence>
<protein>
    <recommendedName>
        <fullName evidence="6">Secreted protein</fullName>
    </recommendedName>
</protein>
<evidence type="ECO:0000256" key="1">
    <source>
        <dbReference type="SAM" id="SignalP"/>
    </source>
</evidence>
<keyword evidence="1" id="KW-0732">Signal</keyword>
<evidence type="ECO:0008006" key="6">
    <source>
        <dbReference type="Google" id="ProtNLM"/>
    </source>
</evidence>
<dbReference type="Proteomes" id="UP000273982">
    <property type="component" value="Chromosome"/>
</dbReference>
<evidence type="ECO:0000313" key="2">
    <source>
        <dbReference type="EMBL" id="AZG77464.1"/>
    </source>
</evidence>
<dbReference type="EMBL" id="CP034086">
    <property type="protein sequence ID" value="AZG77464.1"/>
    <property type="molecule type" value="Genomic_DNA"/>
</dbReference>
<dbReference type="Proteomes" id="UP000424673">
    <property type="component" value="Chromosome"/>
</dbReference>
<gene>
    <name evidence="2" type="ORF">EHO51_12395</name>
    <name evidence="3" type="ORF">F7D13_11580</name>
</gene>
<accession>A0A3G8M782</accession>
<sequence>MKPILQAALVVLFSLSAFASPADAAKSHRQRRSVAVVTEDSSPACLGGYLAQTEAQDYLRDDIWVLEPVPGSDNRPYRFDCRQPVFFRR</sequence>
<feature type="signal peptide" evidence="1">
    <location>
        <begin position="1"/>
        <end position="19"/>
    </location>
</feature>